<name>A0A2S8GL37_9BACT</name>
<evidence type="ECO:0000256" key="3">
    <source>
        <dbReference type="ARBA" id="ARBA00022723"/>
    </source>
</evidence>
<keyword evidence="2 7" id="KW-0963">Cytoplasm</keyword>
<evidence type="ECO:0000313" key="10">
    <source>
        <dbReference type="Proteomes" id="UP000237819"/>
    </source>
</evidence>
<dbReference type="RefSeq" id="WP_105336510.1">
    <property type="nucleotide sequence ID" value="NZ_PUHZ01000016.1"/>
</dbReference>
<dbReference type="OrthoDB" id="5187599at2"/>
<dbReference type="GO" id="GO:0004427">
    <property type="term" value="F:inorganic diphosphate phosphatase activity"/>
    <property type="evidence" value="ECO:0007669"/>
    <property type="project" value="UniProtKB-UniRule"/>
</dbReference>
<dbReference type="PANTHER" id="PTHR10286">
    <property type="entry name" value="INORGANIC PYROPHOSPHATASE"/>
    <property type="match status" value="1"/>
</dbReference>
<dbReference type="SUPFAM" id="SSF50324">
    <property type="entry name" value="Inorganic pyrophosphatase"/>
    <property type="match status" value="1"/>
</dbReference>
<comment type="similarity">
    <text evidence="7">Belongs to the PPase family.</text>
</comment>
<dbReference type="Pfam" id="PF00719">
    <property type="entry name" value="Pyrophosphatase"/>
    <property type="match status" value="1"/>
</dbReference>
<dbReference type="EMBL" id="PUHZ01000016">
    <property type="protein sequence ID" value="PQO45110.1"/>
    <property type="molecule type" value="Genomic_DNA"/>
</dbReference>
<evidence type="ECO:0000313" key="9">
    <source>
        <dbReference type="EMBL" id="PQO45110.1"/>
    </source>
</evidence>
<dbReference type="EC" id="3.6.1.1" evidence="7"/>
<dbReference type="InterPro" id="IPR036649">
    <property type="entry name" value="Pyrophosphatase_sf"/>
</dbReference>
<gene>
    <name evidence="7" type="primary">ppa</name>
    <name evidence="9" type="ORF">C5Y93_16385</name>
    <name evidence="8" type="ORF">C5Y98_30135</name>
</gene>
<dbReference type="Proteomes" id="UP000237819">
    <property type="component" value="Unassembled WGS sequence"/>
</dbReference>
<feature type="binding site" evidence="7">
    <location>
        <position position="72"/>
    </location>
    <ligand>
        <name>Mg(2+)</name>
        <dbReference type="ChEBI" id="CHEBI:18420"/>
        <label>1</label>
    </ligand>
</feature>
<dbReference type="FunFam" id="3.90.80.10:FF:000003">
    <property type="entry name" value="Inorganic pyrophosphatase"/>
    <property type="match status" value="1"/>
</dbReference>
<dbReference type="PROSITE" id="PS00387">
    <property type="entry name" value="PPASE"/>
    <property type="match status" value="1"/>
</dbReference>
<keyword evidence="5 7" id="KW-0460">Magnesium</keyword>
<evidence type="ECO:0000256" key="6">
    <source>
        <dbReference type="ARBA" id="ARBA00047820"/>
    </source>
</evidence>
<feature type="binding site" evidence="7">
    <location>
        <position position="141"/>
    </location>
    <ligand>
        <name>substrate</name>
    </ligand>
</feature>
<dbReference type="GO" id="GO:0000287">
    <property type="term" value="F:magnesium ion binding"/>
    <property type="evidence" value="ECO:0007669"/>
    <property type="project" value="UniProtKB-UniRule"/>
</dbReference>
<evidence type="ECO:0000313" key="11">
    <source>
        <dbReference type="Proteomes" id="UP000239388"/>
    </source>
</evidence>
<comment type="subcellular location">
    <subcellularLocation>
        <location evidence="7">Cytoplasm</location>
    </subcellularLocation>
</comment>
<keyword evidence="3 7" id="KW-0479">Metal-binding</keyword>
<feature type="binding site" evidence="7">
    <location>
        <position position="67"/>
    </location>
    <ligand>
        <name>Mg(2+)</name>
        <dbReference type="ChEBI" id="CHEBI:18420"/>
        <label>1</label>
    </ligand>
</feature>
<dbReference type="Gene3D" id="3.90.80.10">
    <property type="entry name" value="Inorganic pyrophosphatase"/>
    <property type="match status" value="1"/>
</dbReference>
<evidence type="ECO:0000256" key="7">
    <source>
        <dbReference type="HAMAP-Rule" id="MF_00209"/>
    </source>
</evidence>
<dbReference type="AlphaFoldDB" id="A0A2S8GL37"/>
<proteinExistence type="inferred from homology"/>
<organism evidence="9 10">
    <name type="scientific">Blastopirellula marina</name>
    <dbReference type="NCBI Taxonomy" id="124"/>
    <lineage>
        <taxon>Bacteria</taxon>
        <taxon>Pseudomonadati</taxon>
        <taxon>Planctomycetota</taxon>
        <taxon>Planctomycetia</taxon>
        <taxon>Pirellulales</taxon>
        <taxon>Pirellulaceae</taxon>
        <taxon>Blastopirellula</taxon>
    </lineage>
</organism>
<feature type="binding site" evidence="7">
    <location>
        <position position="31"/>
    </location>
    <ligand>
        <name>substrate</name>
    </ligand>
</feature>
<feature type="binding site" evidence="7">
    <location>
        <position position="45"/>
    </location>
    <ligand>
        <name>substrate</name>
    </ligand>
</feature>
<dbReference type="HAMAP" id="MF_00209">
    <property type="entry name" value="Inorganic_PPase"/>
    <property type="match status" value="1"/>
</dbReference>
<feature type="binding site" evidence="7">
    <location>
        <position position="72"/>
    </location>
    <ligand>
        <name>Mg(2+)</name>
        <dbReference type="ChEBI" id="CHEBI:18420"/>
        <label>2</label>
    </ligand>
</feature>
<keyword evidence="4 7" id="KW-0378">Hydrolase</keyword>
<dbReference type="GO" id="GO:0006796">
    <property type="term" value="P:phosphate-containing compound metabolic process"/>
    <property type="evidence" value="ECO:0007669"/>
    <property type="project" value="InterPro"/>
</dbReference>
<dbReference type="GO" id="GO:0005737">
    <property type="term" value="C:cytoplasm"/>
    <property type="evidence" value="ECO:0007669"/>
    <property type="project" value="UniProtKB-SubCell"/>
</dbReference>
<feature type="binding site" evidence="7">
    <location>
        <position position="104"/>
    </location>
    <ligand>
        <name>Mg(2+)</name>
        <dbReference type="ChEBI" id="CHEBI:18420"/>
        <label>1</label>
    </ligand>
</feature>
<evidence type="ECO:0000256" key="4">
    <source>
        <dbReference type="ARBA" id="ARBA00022801"/>
    </source>
</evidence>
<dbReference type="EMBL" id="PUIB01000030">
    <property type="protein sequence ID" value="PQO26641.1"/>
    <property type="molecule type" value="Genomic_DNA"/>
</dbReference>
<comment type="caution">
    <text evidence="9">The sequence shown here is derived from an EMBL/GenBank/DDBJ whole genome shotgun (WGS) entry which is preliminary data.</text>
</comment>
<evidence type="ECO:0000256" key="1">
    <source>
        <dbReference type="ARBA" id="ARBA00001946"/>
    </source>
</evidence>
<feature type="binding site" evidence="7">
    <location>
        <position position="57"/>
    </location>
    <ligand>
        <name>substrate</name>
    </ligand>
</feature>
<comment type="function">
    <text evidence="7">Catalyzes the hydrolysis of inorganic pyrophosphate (PPi) forming two phosphate ions.</text>
</comment>
<reference evidence="10 11" key="1">
    <citation type="submission" date="2018-02" db="EMBL/GenBank/DDBJ databases">
        <title>Comparative genomes isolates from brazilian mangrove.</title>
        <authorList>
            <person name="Araujo J.E."/>
            <person name="Taketani R.G."/>
            <person name="Silva M.C.P."/>
            <person name="Loureco M.V."/>
            <person name="Andreote F.D."/>
        </authorList>
    </citation>
    <scope>NUCLEOTIDE SEQUENCE [LARGE SCALE GENOMIC DNA]</scope>
    <source>
        <strain evidence="8 11">NAP PRIS-MGV</strain>
        <strain evidence="9 10">Nap-Phe MGV</strain>
    </source>
</reference>
<comment type="cofactor">
    <cofactor evidence="1 7">
        <name>Mg(2+)</name>
        <dbReference type="ChEBI" id="CHEBI:18420"/>
    </cofactor>
</comment>
<accession>A0A2S8GL37</accession>
<dbReference type="Proteomes" id="UP000239388">
    <property type="component" value="Unassembled WGS sequence"/>
</dbReference>
<comment type="catalytic activity">
    <reaction evidence="6 7">
        <text>diphosphate + H2O = 2 phosphate + H(+)</text>
        <dbReference type="Rhea" id="RHEA:24576"/>
        <dbReference type="ChEBI" id="CHEBI:15377"/>
        <dbReference type="ChEBI" id="CHEBI:15378"/>
        <dbReference type="ChEBI" id="CHEBI:33019"/>
        <dbReference type="ChEBI" id="CHEBI:43474"/>
        <dbReference type="EC" id="3.6.1.1"/>
    </reaction>
</comment>
<sequence>MTHSWHDVSPGHRMPLEFCAVIEIPTGCSLKYELDKPTGLLRMDRILYSAVHYPANYGFIPQTLAEDDDPLDVLVLCQEPVYPLCLIEARVVGLMTMVDSGKLDHKIIAVAVNDPEYSSYREAVDLPSHRRNMLRRFFQDYKQLEGKTVEVDEMQPAEEAVPVIEQALQRYSEQRRRGFYQKAPV</sequence>
<comment type="subunit">
    <text evidence="7">Homohexamer.</text>
</comment>
<evidence type="ECO:0000313" key="8">
    <source>
        <dbReference type="EMBL" id="PQO26641.1"/>
    </source>
</evidence>
<protein>
    <recommendedName>
        <fullName evidence="7">Inorganic pyrophosphatase</fullName>
        <ecNumber evidence="7">3.6.1.1</ecNumber>
    </recommendedName>
    <alternativeName>
        <fullName evidence="7">Pyrophosphate phospho-hydrolase</fullName>
        <shortName evidence="7">PPase</shortName>
    </alternativeName>
</protein>
<evidence type="ECO:0000256" key="2">
    <source>
        <dbReference type="ARBA" id="ARBA00022490"/>
    </source>
</evidence>
<evidence type="ECO:0000256" key="5">
    <source>
        <dbReference type="ARBA" id="ARBA00022842"/>
    </source>
</evidence>
<dbReference type="InterPro" id="IPR008162">
    <property type="entry name" value="Pyrophosphatase"/>
</dbReference>
<dbReference type="CDD" id="cd00412">
    <property type="entry name" value="pyrophosphatase"/>
    <property type="match status" value="1"/>
</dbReference>